<dbReference type="Gene3D" id="3.30.200.20">
    <property type="entry name" value="Phosphorylase Kinase, domain 1"/>
    <property type="match status" value="1"/>
</dbReference>
<dbReference type="InterPro" id="IPR041726">
    <property type="entry name" value="ACAD10_11_N"/>
</dbReference>
<dbReference type="EMBL" id="CP060714">
    <property type="protein sequence ID" value="QNN57428.1"/>
    <property type="molecule type" value="Genomic_DNA"/>
</dbReference>
<evidence type="ECO:0000313" key="3">
    <source>
        <dbReference type="Proteomes" id="UP000515811"/>
    </source>
</evidence>
<reference evidence="2 3" key="1">
    <citation type="submission" date="2020-08" db="EMBL/GenBank/DDBJ databases">
        <title>Genome sequence of Diaphorobacter ruginosibacter DSM 27467T.</title>
        <authorList>
            <person name="Hyun D.-W."/>
            <person name="Bae J.-W."/>
        </authorList>
    </citation>
    <scope>NUCLEOTIDE SEQUENCE [LARGE SCALE GENOMIC DNA]</scope>
    <source>
        <strain evidence="2 3">DSM 27467</strain>
    </source>
</reference>
<dbReference type="InterPro" id="IPR011009">
    <property type="entry name" value="Kinase-like_dom_sf"/>
</dbReference>
<dbReference type="InterPro" id="IPR052898">
    <property type="entry name" value="ACAD10-like"/>
</dbReference>
<evidence type="ECO:0000313" key="2">
    <source>
        <dbReference type="EMBL" id="QNN57428.1"/>
    </source>
</evidence>
<evidence type="ECO:0000259" key="1">
    <source>
        <dbReference type="Pfam" id="PF01636"/>
    </source>
</evidence>
<dbReference type="GO" id="GO:0016740">
    <property type="term" value="F:transferase activity"/>
    <property type="evidence" value="ECO:0007669"/>
    <property type="project" value="UniProtKB-KW"/>
</dbReference>
<dbReference type="AlphaFoldDB" id="A0A7G9RPA3"/>
<sequence>MSAAALSLPVDALGAYLRGKGLADADALSVSVLAGGQSNPTFRIDAGKNRQYVLRKKPPGTLVASAHAIDREFRVMKALAGSGVPVPRMLDYCEDDSLIGTPFYVMEFLQGRVFMDQGLPGMDQAERLAIYREMNRVIATLHAVDYKAAGLQDYGREGNYVARQIARWTRQCRESTLPVNDAMHKLMDWLPGHLPEGDETTLVHGDYRLDNLIFHPTEARVIGVLDWELSTLGHPLADLSYQCMGWRIPHDLWRGIGGLDLADLGIPSEEQYVKWYGEATGRDAAGHWDFYIAYNLFRMAAILHGIAQRAAEGNASADDAVETGRKAGPLADLGWEAAQRYMASR</sequence>
<protein>
    <submittedName>
        <fullName evidence="2">Phosphotransferase</fullName>
    </submittedName>
</protein>
<dbReference type="PANTHER" id="PTHR47829">
    <property type="entry name" value="HYDROLASE, PUTATIVE (AFU_ORTHOLOGUE AFUA_1G12880)-RELATED"/>
    <property type="match status" value="1"/>
</dbReference>
<accession>A0A7G9RPA3</accession>
<dbReference type="Gene3D" id="3.90.1200.10">
    <property type="match status" value="1"/>
</dbReference>
<keyword evidence="2" id="KW-0808">Transferase</keyword>
<proteinExistence type="predicted"/>
<dbReference type="SUPFAM" id="SSF56112">
    <property type="entry name" value="Protein kinase-like (PK-like)"/>
    <property type="match status" value="1"/>
</dbReference>
<dbReference type="PANTHER" id="PTHR47829:SF3">
    <property type="entry name" value="AMINOGLYCOSIDE PHOSPHOTRANSFERASE DOMAIN-CONTAINING PROTEIN"/>
    <property type="match status" value="1"/>
</dbReference>
<dbReference type="Pfam" id="PF01636">
    <property type="entry name" value="APH"/>
    <property type="match status" value="1"/>
</dbReference>
<gene>
    <name evidence="2" type="ORF">H9K76_00535</name>
</gene>
<dbReference type="Proteomes" id="UP000515811">
    <property type="component" value="Chromosome"/>
</dbReference>
<name>A0A7G9RPA3_9BURK</name>
<dbReference type="RefSeq" id="WP_187597682.1">
    <property type="nucleotide sequence ID" value="NZ_CP060714.1"/>
</dbReference>
<dbReference type="KEGG" id="drg:H9K76_00535"/>
<dbReference type="InterPro" id="IPR002575">
    <property type="entry name" value="Aminoglycoside_PTrfase"/>
</dbReference>
<organism evidence="2 3">
    <name type="scientific">Diaphorobacter ruginosibacter</name>
    <dbReference type="NCBI Taxonomy" id="1715720"/>
    <lineage>
        <taxon>Bacteria</taxon>
        <taxon>Pseudomonadati</taxon>
        <taxon>Pseudomonadota</taxon>
        <taxon>Betaproteobacteria</taxon>
        <taxon>Burkholderiales</taxon>
        <taxon>Comamonadaceae</taxon>
        <taxon>Diaphorobacter</taxon>
    </lineage>
</organism>
<keyword evidence="3" id="KW-1185">Reference proteome</keyword>
<dbReference type="CDD" id="cd05154">
    <property type="entry name" value="ACAD10_11_N-like"/>
    <property type="match status" value="1"/>
</dbReference>
<feature type="domain" description="Aminoglycoside phosphotransferase" evidence="1">
    <location>
        <begin position="30"/>
        <end position="250"/>
    </location>
</feature>